<dbReference type="GO" id="GO:0003677">
    <property type="term" value="F:DNA binding"/>
    <property type="evidence" value="ECO:0007669"/>
    <property type="project" value="UniProtKB-UniRule"/>
</dbReference>
<dbReference type="Pfam" id="PF04014">
    <property type="entry name" value="MazE_antitoxin"/>
    <property type="match status" value="1"/>
</dbReference>
<keyword evidence="1" id="KW-0238">DNA-binding</keyword>
<dbReference type="SMART" id="SM00966">
    <property type="entry name" value="SpoVT_AbrB"/>
    <property type="match status" value="1"/>
</dbReference>
<comment type="caution">
    <text evidence="3">The sequence shown here is derived from an EMBL/GenBank/DDBJ whole genome shotgun (WGS) entry which is preliminary data.</text>
</comment>
<evidence type="ECO:0000313" key="3">
    <source>
        <dbReference type="EMBL" id="KKQ86051.1"/>
    </source>
</evidence>
<protein>
    <submittedName>
        <fullName evidence="3">Transcriptional regulator, AbrB family</fullName>
    </submittedName>
</protein>
<dbReference type="SUPFAM" id="SSF89447">
    <property type="entry name" value="AbrB/MazE/MraZ-like"/>
    <property type="match status" value="1"/>
</dbReference>
<evidence type="ECO:0000313" key="4">
    <source>
        <dbReference type="Proteomes" id="UP000034081"/>
    </source>
</evidence>
<proteinExistence type="predicted"/>
<evidence type="ECO:0000259" key="2">
    <source>
        <dbReference type="PROSITE" id="PS51740"/>
    </source>
</evidence>
<accession>A0A0G0P9P8</accession>
<dbReference type="InterPro" id="IPR007159">
    <property type="entry name" value="SpoVT-AbrB_dom"/>
</dbReference>
<reference evidence="3 4" key="1">
    <citation type="journal article" date="2015" name="Nature">
        <title>rRNA introns, odd ribosomes, and small enigmatic genomes across a large radiation of phyla.</title>
        <authorList>
            <person name="Brown C.T."/>
            <person name="Hug L.A."/>
            <person name="Thomas B.C."/>
            <person name="Sharon I."/>
            <person name="Castelle C.J."/>
            <person name="Singh A."/>
            <person name="Wilkins M.J."/>
            <person name="Williams K.H."/>
            <person name="Banfield J.F."/>
        </authorList>
    </citation>
    <scope>NUCLEOTIDE SEQUENCE [LARGE SCALE GENOMIC DNA]</scope>
</reference>
<dbReference type="Proteomes" id="UP000034081">
    <property type="component" value="Unassembled WGS sequence"/>
</dbReference>
<feature type="domain" description="SpoVT-AbrB" evidence="2">
    <location>
        <begin position="2"/>
        <end position="47"/>
    </location>
</feature>
<dbReference type="PROSITE" id="PS51740">
    <property type="entry name" value="SPOVT_ABRB"/>
    <property type="match status" value="1"/>
</dbReference>
<name>A0A0G0P9P8_9BACT</name>
<dbReference type="InterPro" id="IPR037914">
    <property type="entry name" value="SpoVT-AbrB_sf"/>
</dbReference>
<dbReference type="STRING" id="1618570.UT08_C0002G0073"/>
<dbReference type="EMBL" id="LBVL01000002">
    <property type="protein sequence ID" value="KKQ86051.1"/>
    <property type="molecule type" value="Genomic_DNA"/>
</dbReference>
<sequence>MSYTIDIRQRRQVTLPNEVLKQMGVTVGDSIEIKVEGKKAVLKPKKQIALEALKEMQRIVRESGISEKEMQENVRRIRRQINEERAS</sequence>
<organism evidence="3 4">
    <name type="scientific">Candidatus Woesebacteria bacterium GW2011_GWB1_38_8</name>
    <dbReference type="NCBI Taxonomy" id="1618570"/>
    <lineage>
        <taxon>Bacteria</taxon>
        <taxon>Candidatus Woeseibacteriota</taxon>
    </lineage>
</organism>
<gene>
    <name evidence="3" type="ORF">UT08_C0002G0073</name>
</gene>
<evidence type="ECO:0000256" key="1">
    <source>
        <dbReference type="PROSITE-ProRule" id="PRU01076"/>
    </source>
</evidence>
<dbReference type="Gene3D" id="2.10.260.10">
    <property type="match status" value="1"/>
</dbReference>
<dbReference type="AlphaFoldDB" id="A0A0G0P9P8"/>